<sequence>MIPGSSLAQGKTVSALSFSGPPATASTPAGTPVGVYMDNVALNAFVGTTSYTMFTRGADVVMREAYTNNAFNVTIDYVLQPGANYVYVNTTVNDYSGAPISGVVYNAFNGLDTIGSGYAWLYFPGVGWIRPNQGPNDLSKNYEPQYGNATGDWNQNWFAIGMHGVPDWIGNDAIFVEFNPATPPSQVRNTVYENNTYVGSGDFLHWVQVGWGYALSGGEFSYTQKWVFVDSYDWTNMAVYSNFLDGDNLNQWNNTNIGLNYYAGEVAQDLVGFGINTNDPQALRAGIGVWNYYYRMIQSEGNGTYVSSLARFVNASYMLYRYTVAQGDVNTTYLNAISYAANLLEKYQATSSTYSEPETLYFHQDSGISSVNGVTTYGKIFNTTSTMGVGTVLSGNTVAVIFFQSPPNSQAYLAGGSFTLNGLLNVTIYMNANQPSYATYSVTVGYVNAQSVYTQLAASPTYTVGLGQGASSPPFLPYTAQIQLSNAVVPYGAALEVHLNVAAQSGVTVYVLYDSSNGPSRVQIPFVFPSLWHYEFTIPSAATAATYTLTPALYPEPQTEYFHQDSGISSVNGVTTYGKIFNTTSTMGVGVVMSGGTVSVSFFQNPPAQAYYYLDGPVSVTFYMNANTAGVSGTYAVTLDEVAPNGTTYTLAAGAGETVSLQGGSGSPPFYPYTYTLNLNKQIPEGWALEVQLQVSVPTGDTVYVLYDSTNGPSNVYLPILSETASIQGSYLIRTEQPYFLDTTAMAGWALMVAYHATGTQAYLTAAEDALSTIHWGMTPFPGFSVLPLGYVSIPDAYRLWVYANQTYIDTDFSTYKAMLVAYFAEQYAGGSPLNATLAETAMSRVWGRTSWTYTQASVYTGESTSPHIEINSETQPWGLISW</sequence>
<gene>
    <name evidence="1" type="ORF">B9Q04_09360</name>
</gene>
<dbReference type="Proteomes" id="UP000242015">
    <property type="component" value="Unassembled WGS sequence"/>
</dbReference>
<feature type="non-terminal residue" evidence="1">
    <location>
        <position position="883"/>
    </location>
</feature>
<name>A0A2R6C9Y7_9ARCH</name>
<accession>A0A2R6C9Y7</accession>
<organism evidence="1 2">
    <name type="scientific">Candidatus Marsarchaeota G2 archaeon BE_D</name>
    <dbReference type="NCBI Taxonomy" id="1978158"/>
    <lineage>
        <taxon>Archaea</taxon>
        <taxon>Candidatus Marsarchaeota</taxon>
        <taxon>Candidatus Marsarchaeota group 2</taxon>
    </lineage>
</organism>
<dbReference type="EMBL" id="NEXF01000198">
    <property type="protein sequence ID" value="PSO07719.1"/>
    <property type="molecule type" value="Genomic_DNA"/>
</dbReference>
<comment type="caution">
    <text evidence="1">The sequence shown here is derived from an EMBL/GenBank/DDBJ whole genome shotgun (WGS) entry which is preliminary data.</text>
</comment>
<reference evidence="1 2" key="1">
    <citation type="submission" date="2017-04" db="EMBL/GenBank/DDBJ databases">
        <title>Novel microbial lineages endemic to geothermal iron-oxide mats fill important gaps in the evolutionary history of Archaea.</title>
        <authorList>
            <person name="Jay Z.J."/>
            <person name="Beam J.P."/>
            <person name="Dlakic M."/>
            <person name="Rusch D.B."/>
            <person name="Kozubal M.A."/>
            <person name="Inskeep W.P."/>
        </authorList>
    </citation>
    <scope>NUCLEOTIDE SEQUENCE [LARGE SCALE GENOMIC DNA]</scope>
    <source>
        <strain evidence="1">BE_D</strain>
    </source>
</reference>
<proteinExistence type="predicted"/>
<dbReference type="AlphaFoldDB" id="A0A2R6C9Y7"/>
<evidence type="ECO:0000313" key="2">
    <source>
        <dbReference type="Proteomes" id="UP000242015"/>
    </source>
</evidence>
<protein>
    <submittedName>
        <fullName evidence="1">Uncharacterized protein</fullName>
    </submittedName>
</protein>
<evidence type="ECO:0000313" key="1">
    <source>
        <dbReference type="EMBL" id="PSO07719.1"/>
    </source>
</evidence>